<dbReference type="EMBL" id="CAJNOR010000316">
    <property type="protein sequence ID" value="CAF0878186.1"/>
    <property type="molecule type" value="Genomic_DNA"/>
</dbReference>
<proteinExistence type="inferred from homology"/>
<dbReference type="InterPro" id="IPR026847">
    <property type="entry name" value="VPS13"/>
</dbReference>
<gene>
    <name evidence="8" type="ORF">XAT740_LOCUS6858</name>
</gene>
<reference evidence="8" key="1">
    <citation type="submission" date="2021-02" db="EMBL/GenBank/DDBJ databases">
        <authorList>
            <person name="Nowell W R."/>
        </authorList>
    </citation>
    <scope>NUCLEOTIDE SEQUENCE</scope>
</reference>
<feature type="region of interest" description="Disordered" evidence="5">
    <location>
        <begin position="129"/>
        <end position="154"/>
    </location>
</feature>
<dbReference type="GO" id="GO:0006623">
    <property type="term" value="P:protein targeting to vacuole"/>
    <property type="evidence" value="ECO:0007669"/>
    <property type="project" value="TreeGrafter"/>
</dbReference>
<feature type="domain" description="CBM1" evidence="7">
    <location>
        <begin position="74"/>
        <end position="109"/>
    </location>
</feature>
<evidence type="ECO:0000313" key="8">
    <source>
        <dbReference type="EMBL" id="CAF0878186.1"/>
    </source>
</evidence>
<dbReference type="GO" id="GO:0045053">
    <property type="term" value="P:protein retention in Golgi apparatus"/>
    <property type="evidence" value="ECO:0007669"/>
    <property type="project" value="TreeGrafter"/>
</dbReference>
<evidence type="ECO:0000256" key="5">
    <source>
        <dbReference type="SAM" id="MobiDB-lite"/>
    </source>
</evidence>
<evidence type="ECO:0000256" key="3">
    <source>
        <dbReference type="ARBA" id="ARBA00022729"/>
    </source>
</evidence>
<keyword evidence="4" id="KW-0175">Coiled coil</keyword>
<dbReference type="PROSITE" id="PS00562">
    <property type="entry name" value="CBM1_1"/>
    <property type="match status" value="1"/>
</dbReference>
<keyword evidence="2" id="KW-0813">Transport</keyword>
<dbReference type="Proteomes" id="UP000663828">
    <property type="component" value="Unassembled WGS sequence"/>
</dbReference>
<comment type="similarity">
    <text evidence="1">Belongs to the VPS13 family.</text>
</comment>
<organism evidence="8 9">
    <name type="scientific">Adineta ricciae</name>
    <name type="common">Rotifer</name>
    <dbReference type="NCBI Taxonomy" id="249248"/>
    <lineage>
        <taxon>Eukaryota</taxon>
        <taxon>Metazoa</taxon>
        <taxon>Spiralia</taxon>
        <taxon>Gnathifera</taxon>
        <taxon>Rotifera</taxon>
        <taxon>Eurotatoria</taxon>
        <taxon>Bdelloidea</taxon>
        <taxon>Adinetida</taxon>
        <taxon>Adinetidae</taxon>
        <taxon>Adineta</taxon>
    </lineage>
</organism>
<feature type="signal peptide" evidence="6">
    <location>
        <begin position="1"/>
        <end position="18"/>
    </location>
</feature>
<dbReference type="GO" id="GO:0005975">
    <property type="term" value="P:carbohydrate metabolic process"/>
    <property type="evidence" value="ECO:0007669"/>
    <property type="project" value="InterPro"/>
</dbReference>
<feature type="compositionally biased region" description="Low complexity" evidence="5">
    <location>
        <begin position="145"/>
        <end position="154"/>
    </location>
</feature>
<dbReference type="InterPro" id="IPR056748">
    <property type="entry name" value="VPS13-like_C"/>
</dbReference>
<keyword evidence="9" id="KW-1185">Reference proteome</keyword>
<evidence type="ECO:0000259" key="7">
    <source>
        <dbReference type="PROSITE" id="PS51164"/>
    </source>
</evidence>
<accession>A0A813Y1D4</accession>
<name>A0A813Y1D4_ADIRI</name>
<dbReference type="SMART" id="SM00236">
    <property type="entry name" value="fCBD"/>
    <property type="match status" value="2"/>
</dbReference>
<feature type="coiled-coil region" evidence="4">
    <location>
        <begin position="865"/>
        <end position="892"/>
    </location>
</feature>
<dbReference type="InterPro" id="IPR000254">
    <property type="entry name" value="CBD"/>
</dbReference>
<feature type="domain" description="CBM1" evidence="7">
    <location>
        <begin position="17"/>
        <end position="53"/>
    </location>
</feature>
<sequence>MNCILSLLFVSYIPLCLSVGIYQQCGGEGYRGSTTCDWPLKCFRRSRWFSSCQTGCPGGDWQCVTETSSSTGSGLAKGWDQCGGEGWKGPRNCAQYPCQWRSKWYAQCRPDCPPRWMCQTGASSTVPFTTQTTTESNLVTPQLPSENSSEETSSSLEIIDGLDTATPDLILENSSEYGDLLVEITDDMTLNFSIGESEVSFGRHIAAQMLGSAIYDHDIHPLELIESPDPYDIVVEHIINLAEEQEPGIMARFGAALLVESTEERIEAWENMRERLDAISESPELISVLLQDPLLINYLPSDNLSEDLRSRSVNTRTSNNVCYPEIPNIGKVNGLYGDGKPTVHDADDILIGVSLVVARWETVKDLILKRAAVLERVETGKVKVDPESRLGAYYATRDNGYCTVGHSVHTLIGALYLVLGEAGEEKIGRVFNHPLVKQLYSDPITSSSNKCMGDVEERYWQNVKKEDKHSFGGRVGSWFTPADRKKIQSRVGLLFLRTGYILDKYLGDYIENLDTNKLKFDLWKGDVVLQDLYLKPDILTEFNLPITIKKGYLRKLSLHISWKHFYAHPIRINIDGFYVLAELKTDVKYNAEQEEKKQYKAKMKEVHKVEEFRKAQEEFERAKRLPKDQNTHLERLRLHLMRHLEISISNIHLAFEDAKTKVEHPFTFGITLNYIKFHTTNEEWNQISTSSDDSAIVYKFGELNALSIYWNSNIKSKLSEDNLIDELHAKIMRNDGEVIENMSYVLQPLNIEMKLQIASIPSEQEHVQPVLDVQVDFGKSYFNINRNQYIDLLDLFEHWDYITLQSKYIKYYETVESDNPKIKRWKFAYAAILNEVVRPRLSYHQWENMRENLNRCREYNALYLKKKTDQATKQEKERMRELEKLLDALNLVFIRRNIDLEIKKKKVEQKHKSTWEWLSTWWNNASNNDNFGLDQEDVMTIDEEVTLYSSIDDKDISQSPTCSEEYVDMKLAIRLDLLQINIWSTLNENDSQFVRITQIDVLNTNVQYQRRPATSAFLTIVDIDVLEIYGVQTDNPTPKLLQLTNKSQKVVHIEFETDIAKTNIDFRVHAKSPTIGIVYDAMTMNSLVDCFYPGVYRDLKGVKKKIYSMYMDIRHRMRFLLDYNIRNIKNLDIDIDLQSIYFILPENGVYRSADCSLACFDFGHLKMQGGREETTDQIDEETFEDAQSHLDILDSSYVPIKVQLEDIRFFYSLSNENWGNLQCDRNSPIYLIQPYTINVDINKCIYVNDPVLPLWKINVNVSSVNSRLSDERIFGIMKLIRSIPLPQLENMPREKYTIEELFVIEDTQPEKNTKKLFQTVENMARLKKKLQNDDLDAQPTEVDGTLNIPYIDILFQKSTSDQIQPFVRFSFISLTAQTTIKTFHIDLQASLTDFLITHEQFLTSTNEPLRLFSTADKNNLLDMKCLLTSPENPSFYSAPYNQIENKVHVQLSKPLAMLQIEPLASIVLFQNNLLYKISKLPLQKNLPSNVEATTDNGKYYEKRPTSKFEIHLDQFRIIIGTEFSQLLDIHFRDFSLDITQTIKKFAMKLILTDLHIHDLHAQTQYRNTMIQESPDIQVLYLDFIAYNHPKIFKRKLHDVDYNIKLYLNKMRLVLLYKYIDIILNAWNAFQPKRANVSPVVPNTFEDMVDKFQRQNLRICFDVILNAPTIFLPVDTHSREGIFIDLGELTLQTKPSDNHPNQSVIEREELIFTDFHICHRHLNDNNEISSDTVLVQCEDFHAWIQRVLYLGESQTQPEISIKIEWKTIDVTISNEDYSCVRSILKRNFSEKVSLQSFEQQILEDEPTEVIRTQRTIVKDSKKMQVDFEIDRITCVLRFNQDKFLRTIIQTVEAHFQQLSDASYNAKAQIQQIILDDTHETHLFNRNSHVSPQTPMFLATIEFVTNIRHVNIQLESFYLWLTPDCLETWIMFFTSTQFIIKEEQSQIVTMTDNVPLPAKCVSRYHHQQQDSSSISSSSKSTLPSDIITKIEILVKTSQLSWLESQPSSNPDCLVLDFMFQMQLNIAFGETQLHSSIKDLRAYLSKFAHLKDWKFQSRVLQPTSIDVVLNRKTTDENFDVSIENMLLNISPVLVRMVGIWIKLINECKATTLAVGSKQQMETSLFDPKPFKDGSFWFLKDTEVKQEMIEQRDILELATGTPMENKTIIEEEEKSTNHRTSQHFDLNLKLIEIKCEFAGNSMVKEAVALCLSDLSVDIRNWSSNMSCSSRIHLELAVFNDRTLAWVPLIEPVVDERGEIVSPWYLTCSTVVNENQMRYPLKHPVVEEERSVRPHRLGCLGHQNSLCATEEQSKDIADSLNAKTKIHIRAEHFLSMILTKTSFDLIQRLTTSYMNAYNNKLSVNEDGPMLSVHNLTGYEVLLDDVKDFEMMDQSEIPIQLQHGNSISMTIPKERLSATHLSAITDHNSRKQQDLSIQLKMNNTNTQVNMNYATKRVYQLSPSVIPDWPVELLCDSHIYNNSRRLVLSSIVKVYNRTVLPLMILDIDSIETKSYRTLCRVDANDECYLPIEPLYIRSTSRLFISSDETDFISFDWRNETAVDRRLKRENSEEIHLVIRKETINAYLGNTDESSRACFHIYIHHTLRLINLLPIDVQCLIDSNSPIDLKPSELHHSTSGSKQSVLTFLIPSYNNMKWVSEAIDLTTKGHGNHNEHLVVFHEAQSNEILRMILRVDTYQGSFRAVLYSPFWIVNCTNLELEFKIENDITLVNVSDSPFFVCPKKIDNEVHNRKAHVRVHPAEEEDNGSTSQWSEDFTLYVISSAGVANCKVSDDRTYMICVHITTTSFCMTKIIKLSSSMAIINNSTIDLEVNEPVLGIQDNKWHGVKSNEIIPFWPQNVKEGVMCVRYANKPNVSSLNFPMYDRHQTLLRMDDEDRSSLRVEVSVIESLGIHIVFSDYQHGDAPVLLVNCLRNRSIVYYQQEDPEMVNLLPQHYVYYTWTDMFKPRKLTIACDNQHITLELLPDCGCLEASSTNRVFYTVFRDGPQTIVIFAEEISVIKSVSDFANGTLSPNNLMDQYIDISIHEIGLSIVNDLTHQELIYLTINKSKEMWTETRQSVIEPLSGRLNHRLEKKYRAHVKSNESEMERKTYHVGRHRRASFMGNSADIIDQNDRRIRIQRQSLDGLRFRCSWSTTNVAYHLRINHIQVDNQLEYTLLPVILRPVNSPTGQKPCIELSALKIINTRSNTVYFKYFKIVCQEAMVRLDQGLMDAFLTFIETEEVGFFTKTINSHVEYLQKSTKLTIDMNSDLKALRKGFEKLVEKQSNETKMYFGCIHVSPIKIHVSLSSNGPKPNQFVLVDYPSIDYFIQILNYVRVHDIILKLNYYERENDRFTFNKLIDEVYEHYLNQIWKQVYVVLLGHDVLGNPFGIIRDVAHGVKALFHEPYKGGAIKGPLGFAEGMAVGTEHLIGSAVGSVAGVGSRLTNVISKGLATLTFDENYVNIRTQRKKSRKQTTSDIVNGGKSVAKDVVHGVKDVVKKPIAGAKEEGAAGLMKGLGKGFLGVVARPTSSVANLTSTSCDVLKRTVTHGDIIHRIRRSRHIGTDFLIRPSIADEAKGRFIFNRLDNKKYIQSDDYIAHINCLENNVLGWFMITSKHIMFIKDTSHSSDVYGIEWHFQYKELNEAPKMNFLLNQIEINLKEAKLRRRINRHREREKIISFEDLGDARYIVDRITEIMHAIEL</sequence>
<dbReference type="Pfam" id="PF25037">
    <property type="entry name" value="VPS13_C"/>
    <property type="match status" value="1"/>
</dbReference>
<dbReference type="Pfam" id="PF00734">
    <property type="entry name" value="CBM_1"/>
    <property type="match status" value="1"/>
</dbReference>
<dbReference type="PANTHER" id="PTHR16166:SF93">
    <property type="entry name" value="INTERMEMBRANE LIPID TRANSFER PROTEIN VPS13"/>
    <property type="match status" value="1"/>
</dbReference>
<dbReference type="GO" id="GO:0030248">
    <property type="term" value="F:cellulose binding"/>
    <property type="evidence" value="ECO:0007669"/>
    <property type="project" value="InterPro"/>
</dbReference>
<feature type="compositionally biased region" description="Polar residues" evidence="5">
    <location>
        <begin position="135"/>
        <end position="144"/>
    </location>
</feature>
<evidence type="ECO:0000256" key="1">
    <source>
        <dbReference type="ARBA" id="ARBA00006545"/>
    </source>
</evidence>
<dbReference type="InterPro" id="IPR026854">
    <property type="entry name" value="VPS13_N"/>
</dbReference>
<evidence type="ECO:0000256" key="4">
    <source>
        <dbReference type="SAM" id="Coils"/>
    </source>
</evidence>
<dbReference type="InterPro" id="IPR035971">
    <property type="entry name" value="CBD_sf"/>
</dbReference>
<keyword evidence="3 6" id="KW-0732">Signal</keyword>
<dbReference type="GO" id="GO:0005576">
    <property type="term" value="C:extracellular region"/>
    <property type="evidence" value="ECO:0007669"/>
    <property type="project" value="InterPro"/>
</dbReference>
<evidence type="ECO:0000256" key="6">
    <source>
        <dbReference type="SAM" id="SignalP"/>
    </source>
</evidence>
<dbReference type="PROSITE" id="PS51164">
    <property type="entry name" value="CBM1_2"/>
    <property type="match status" value="2"/>
</dbReference>
<evidence type="ECO:0000256" key="2">
    <source>
        <dbReference type="ARBA" id="ARBA00022448"/>
    </source>
</evidence>
<protein>
    <recommendedName>
        <fullName evidence="7">CBM1 domain-containing protein</fullName>
    </recommendedName>
</protein>
<feature type="chain" id="PRO_5032268775" description="CBM1 domain-containing protein" evidence="6">
    <location>
        <begin position="19"/>
        <end position="3693"/>
    </location>
</feature>
<evidence type="ECO:0000313" key="9">
    <source>
        <dbReference type="Proteomes" id="UP000663828"/>
    </source>
</evidence>
<dbReference type="Pfam" id="PF12624">
    <property type="entry name" value="VPS13_N"/>
    <property type="match status" value="1"/>
</dbReference>
<comment type="caution">
    <text evidence="8">The sequence shown here is derived from an EMBL/GenBank/DDBJ whole genome shotgun (WGS) entry which is preliminary data.</text>
</comment>
<dbReference type="PANTHER" id="PTHR16166">
    <property type="entry name" value="VACUOLAR PROTEIN SORTING-ASSOCIATED PROTEIN VPS13"/>
    <property type="match status" value="1"/>
</dbReference>
<dbReference type="SUPFAM" id="SSF57180">
    <property type="entry name" value="Cellulose-binding domain"/>
    <property type="match status" value="2"/>
</dbReference>